<keyword evidence="2" id="KW-1185">Reference proteome</keyword>
<gene>
    <name evidence="1" type="ORF">QAD02_015828</name>
</gene>
<dbReference type="Proteomes" id="UP001239111">
    <property type="component" value="Chromosome 2"/>
</dbReference>
<name>A0ACC2PAL0_9HYME</name>
<evidence type="ECO:0000313" key="2">
    <source>
        <dbReference type="Proteomes" id="UP001239111"/>
    </source>
</evidence>
<accession>A0ACC2PAL0</accession>
<dbReference type="EMBL" id="CM056742">
    <property type="protein sequence ID" value="KAJ8680041.1"/>
    <property type="molecule type" value="Genomic_DNA"/>
</dbReference>
<protein>
    <submittedName>
        <fullName evidence="1">Uncharacterized protein</fullName>
    </submittedName>
</protein>
<comment type="caution">
    <text evidence="1">The sequence shown here is derived from an EMBL/GenBank/DDBJ whole genome shotgun (WGS) entry which is preliminary data.</text>
</comment>
<sequence length="612" mass="69035">MEVPLMPFEFNLDPPSEFPETFKTEYKSELKEWFEKSIKEAQHDSYVYMWKQMARVVTERDERLFKLIVKFVSFEQNNAPGHSQDLATSHHPSSEILGASVNCSLRAMMKNVKDMPEKQISDAQKENTDCVPPIFSCDFNSDIDEGNIPRYRSPSRTPTKLSPVKSQNSPILSKRKKPKSKKSGSSSSNTSSTSVSSNNDSKINASNLAPNVAKAFQEMDLDSSCVVINSDVEETNKQPLKTIENTSPRVVSKANNNEKIASKVLGMSNIKYGRSEFLEKGKKLRQTTLTLKKQPPVVDLGSMDVDVTIDPRVGNASLTAEHHQEIQSDVVANHGSDQILQKVSNKPQDKIPETRDNLLSQSDTSKNDDPLTNDPDIINVSLLPSPPSKRRNKLSLKPGLGKLKIKSPCVINSETKTKSGNLHPPTECVKAPEHEKRYESGVKESHNQKSGAELEKVQKVAVLEKRKSFEPSTTMNDETFFSPFEHAKNRDEESDYDIDLSAFEKEFQEVKTPPAKRMLMSNFDIIPRKSGEPPEFAYKEGPVRKKIDKANLPGQGCRECDKWWSNVPEEERTKIKNQCSKHRAKFRTDVFTPESFWNPVIDYSFDSSIDES</sequence>
<organism evidence="1 2">
    <name type="scientific">Eretmocerus hayati</name>
    <dbReference type="NCBI Taxonomy" id="131215"/>
    <lineage>
        <taxon>Eukaryota</taxon>
        <taxon>Metazoa</taxon>
        <taxon>Ecdysozoa</taxon>
        <taxon>Arthropoda</taxon>
        <taxon>Hexapoda</taxon>
        <taxon>Insecta</taxon>
        <taxon>Pterygota</taxon>
        <taxon>Neoptera</taxon>
        <taxon>Endopterygota</taxon>
        <taxon>Hymenoptera</taxon>
        <taxon>Apocrita</taxon>
        <taxon>Proctotrupomorpha</taxon>
        <taxon>Chalcidoidea</taxon>
        <taxon>Aphelinidae</taxon>
        <taxon>Aphelininae</taxon>
        <taxon>Eretmocerus</taxon>
    </lineage>
</organism>
<reference evidence="1" key="1">
    <citation type="submission" date="2023-04" db="EMBL/GenBank/DDBJ databases">
        <title>A chromosome-level genome assembly of the parasitoid wasp Eretmocerus hayati.</title>
        <authorList>
            <person name="Zhong Y."/>
            <person name="Liu S."/>
            <person name="Liu Y."/>
        </authorList>
    </citation>
    <scope>NUCLEOTIDE SEQUENCE</scope>
    <source>
        <strain evidence="1">ZJU_SS_LIU_2023</strain>
    </source>
</reference>
<proteinExistence type="predicted"/>
<evidence type="ECO:0000313" key="1">
    <source>
        <dbReference type="EMBL" id="KAJ8680041.1"/>
    </source>
</evidence>